<reference evidence="3 4" key="1">
    <citation type="journal article" date="2024" name="IMA Fungus">
        <title>IMA Genome - F19 : A genome assembly and annotation guide to empower mycologists, including annotated draft genome sequences of Ceratocystis pirilliformis, Diaporthe australafricana, Fusarium ophioides, Paecilomyces lecythidis, and Sporothrix stenoceras.</title>
        <authorList>
            <person name="Aylward J."/>
            <person name="Wilson A.M."/>
            <person name="Visagie C.M."/>
            <person name="Spraker J."/>
            <person name="Barnes I."/>
            <person name="Buitendag C."/>
            <person name="Ceriani C."/>
            <person name="Del Mar Angel L."/>
            <person name="du Plessis D."/>
            <person name="Fuchs T."/>
            <person name="Gasser K."/>
            <person name="Kramer D."/>
            <person name="Li W."/>
            <person name="Munsamy K."/>
            <person name="Piso A."/>
            <person name="Price J.L."/>
            <person name="Sonnekus B."/>
            <person name="Thomas C."/>
            <person name="van der Nest A."/>
            <person name="van Dijk A."/>
            <person name="van Heerden A."/>
            <person name="van Vuuren N."/>
            <person name="Yilmaz N."/>
            <person name="Duong T.A."/>
            <person name="van der Merwe N.A."/>
            <person name="Wingfield M.J."/>
            <person name="Wingfield B.D."/>
        </authorList>
    </citation>
    <scope>NUCLEOTIDE SEQUENCE [LARGE SCALE GENOMIC DNA]</scope>
    <source>
        <strain evidence="3 4">CMW 18300</strain>
    </source>
</reference>
<comment type="caution">
    <text evidence="3">The sequence shown here is derived from an EMBL/GenBank/DDBJ whole genome shotgun (WGS) entry which is preliminary data.</text>
</comment>
<feature type="region of interest" description="Disordered" evidence="1">
    <location>
        <begin position="134"/>
        <end position="168"/>
    </location>
</feature>
<feature type="signal peptide" evidence="2">
    <location>
        <begin position="1"/>
        <end position="20"/>
    </location>
</feature>
<feature type="chain" id="PRO_5047208254" evidence="2">
    <location>
        <begin position="21"/>
        <end position="168"/>
    </location>
</feature>
<dbReference type="EMBL" id="JAWRVE010000164">
    <property type="protein sequence ID" value="KAL1852078.1"/>
    <property type="molecule type" value="Genomic_DNA"/>
</dbReference>
<keyword evidence="4" id="KW-1185">Reference proteome</keyword>
<evidence type="ECO:0000313" key="3">
    <source>
        <dbReference type="EMBL" id="KAL1852078.1"/>
    </source>
</evidence>
<protein>
    <submittedName>
        <fullName evidence="3">Uncharacterized protein</fullName>
    </submittedName>
</protein>
<evidence type="ECO:0000313" key="4">
    <source>
        <dbReference type="Proteomes" id="UP001583177"/>
    </source>
</evidence>
<organism evidence="3 4">
    <name type="scientific">Diaporthe australafricana</name>
    <dbReference type="NCBI Taxonomy" id="127596"/>
    <lineage>
        <taxon>Eukaryota</taxon>
        <taxon>Fungi</taxon>
        <taxon>Dikarya</taxon>
        <taxon>Ascomycota</taxon>
        <taxon>Pezizomycotina</taxon>
        <taxon>Sordariomycetes</taxon>
        <taxon>Sordariomycetidae</taxon>
        <taxon>Diaporthales</taxon>
        <taxon>Diaporthaceae</taxon>
        <taxon>Diaporthe</taxon>
    </lineage>
</organism>
<dbReference type="Proteomes" id="UP001583177">
    <property type="component" value="Unassembled WGS sequence"/>
</dbReference>
<feature type="compositionally biased region" description="Basic and acidic residues" evidence="1">
    <location>
        <begin position="143"/>
        <end position="162"/>
    </location>
</feature>
<keyword evidence="2" id="KW-0732">Signal</keyword>
<evidence type="ECO:0000256" key="2">
    <source>
        <dbReference type="SAM" id="SignalP"/>
    </source>
</evidence>
<proteinExistence type="predicted"/>
<gene>
    <name evidence="3" type="ORF">Daus18300_012290</name>
</gene>
<evidence type="ECO:0000256" key="1">
    <source>
        <dbReference type="SAM" id="MobiDB-lite"/>
    </source>
</evidence>
<accession>A0ABR3W376</accession>
<name>A0ABR3W376_9PEZI</name>
<sequence>MNLLHFVFMVLLGLIASVMGTASSSGNTGTGPGRKDISGKKLAGRQSLNLLVQQYTLDCFVDESRVQGASIEGKNYYPKNRFCRLYLDCNSAGKIIDKGKSLPAMNRGSRYHDAKTKKDCGCMAGPYLAGLGGGSGNIGSVPRDLDPVERPGKDDSVYEAHEGSAQTD</sequence>